<sequence length="263" mass="31118">MDMENAKETRMDILASFGKGEKIDIEMQMCNNKYELAQRMTFYAGQLISSQLVKGEDYSKVKKSYILFILDFKWIQNDDQLVHIFLKKDKWNNVLFETDYCPFVIVELPKVEYKKEMSVSEEYAFVLKYNQDERYRDIIEAIKKKDKGIWNMLECADQIRQDEKEWLKKIEEERNELDRNQKITNARLEGYEKGKSEGETIGESRGKAMGEAIGETRGKEETMNKNIQSMYKNGCDIEFIARVLEQDIEYIEQIIKSNLHDKV</sequence>
<evidence type="ECO:0000313" key="3">
    <source>
        <dbReference type="Proteomes" id="UP000470082"/>
    </source>
</evidence>
<feature type="coiled-coil region" evidence="1">
    <location>
        <begin position="156"/>
        <end position="187"/>
    </location>
</feature>
<name>A0A7X2N3X9_9FIRM</name>
<reference evidence="2 3" key="1">
    <citation type="submission" date="2019-08" db="EMBL/GenBank/DDBJ databases">
        <title>In-depth cultivation of the pig gut microbiome towards novel bacterial diversity and tailored functional studies.</title>
        <authorList>
            <person name="Wylensek D."/>
            <person name="Hitch T.C.A."/>
            <person name="Clavel T."/>
        </authorList>
    </citation>
    <scope>NUCLEOTIDE SEQUENCE [LARGE SCALE GENOMIC DNA]</scope>
    <source>
        <strain evidence="2 3">LKV-178-WT-2G</strain>
    </source>
</reference>
<dbReference type="PANTHER" id="PTHR41317">
    <property type="entry name" value="PD-(D_E)XK NUCLEASE FAMILY TRANSPOSASE"/>
    <property type="match status" value="1"/>
</dbReference>
<keyword evidence="1" id="KW-0175">Coiled coil</keyword>
<dbReference type="Proteomes" id="UP000470082">
    <property type="component" value="Unassembled WGS sequence"/>
</dbReference>
<dbReference type="NCBIfam" id="TIGR01784">
    <property type="entry name" value="T_den_put_tspse"/>
    <property type="match status" value="1"/>
</dbReference>
<protein>
    <submittedName>
        <fullName evidence="2">Rpn family recombination-promoting nuclease/putative transposase</fullName>
    </submittedName>
</protein>
<comment type="caution">
    <text evidence="2">The sequence shown here is derived from an EMBL/GenBank/DDBJ whole genome shotgun (WGS) entry which is preliminary data.</text>
</comment>
<keyword evidence="3" id="KW-1185">Reference proteome</keyword>
<dbReference type="AlphaFoldDB" id="A0A7X2N3X9"/>
<proteinExistence type="predicted"/>
<dbReference type="Pfam" id="PF12784">
    <property type="entry name" value="PDDEXK_2"/>
    <property type="match status" value="1"/>
</dbReference>
<gene>
    <name evidence="2" type="ORF">FYJ50_07945</name>
</gene>
<dbReference type="PANTHER" id="PTHR41317:SF1">
    <property type="entry name" value="PD-(D_E)XK NUCLEASE FAMILY TRANSPOSASE"/>
    <property type="match status" value="1"/>
</dbReference>
<evidence type="ECO:0000256" key="1">
    <source>
        <dbReference type="SAM" id="Coils"/>
    </source>
</evidence>
<accession>A0A7X2N3X9</accession>
<dbReference type="InterPro" id="IPR010106">
    <property type="entry name" value="RpnA"/>
</dbReference>
<dbReference type="RefSeq" id="WP_154460830.1">
    <property type="nucleotide sequence ID" value="NZ_VUMM01000017.1"/>
</dbReference>
<evidence type="ECO:0000313" key="2">
    <source>
        <dbReference type="EMBL" id="MSS02019.1"/>
    </source>
</evidence>
<organism evidence="2 3">
    <name type="scientific">Floccifex porci</name>
    <dbReference type="NCBI Taxonomy" id="2606629"/>
    <lineage>
        <taxon>Bacteria</taxon>
        <taxon>Bacillati</taxon>
        <taxon>Bacillota</taxon>
        <taxon>Erysipelotrichia</taxon>
        <taxon>Erysipelotrichales</taxon>
        <taxon>Erysipelotrichaceae</taxon>
        <taxon>Floccifex</taxon>
    </lineage>
</organism>
<dbReference type="EMBL" id="VUMM01000017">
    <property type="protein sequence ID" value="MSS02019.1"/>
    <property type="molecule type" value="Genomic_DNA"/>
</dbReference>